<sequence length="90" mass="9991">MLPDDSLSALVRLQAGVQEAQAATVRGLWEIAGRRGMSLREAREEFVRLRAEAPQGRRRRQCVLRDLADSELNLDPVLVDVVAAALPRLT</sequence>
<name>A0ABP6ZDF0_9ACTN</name>
<evidence type="ECO:0008006" key="3">
    <source>
        <dbReference type="Google" id="ProtNLM"/>
    </source>
</evidence>
<gene>
    <name evidence="1" type="ORF">GCM10022236_02510</name>
</gene>
<dbReference type="EMBL" id="BAABAB010000002">
    <property type="protein sequence ID" value="GAA3604235.1"/>
    <property type="molecule type" value="Genomic_DNA"/>
</dbReference>
<reference evidence="2" key="1">
    <citation type="journal article" date="2019" name="Int. J. Syst. Evol. Microbiol.">
        <title>The Global Catalogue of Microorganisms (GCM) 10K type strain sequencing project: providing services to taxonomists for standard genome sequencing and annotation.</title>
        <authorList>
            <consortium name="The Broad Institute Genomics Platform"/>
            <consortium name="The Broad Institute Genome Sequencing Center for Infectious Disease"/>
            <person name="Wu L."/>
            <person name="Ma J."/>
        </authorList>
    </citation>
    <scope>NUCLEOTIDE SEQUENCE [LARGE SCALE GENOMIC DNA]</scope>
    <source>
        <strain evidence="2">JCM 16929</strain>
    </source>
</reference>
<evidence type="ECO:0000313" key="2">
    <source>
        <dbReference type="Proteomes" id="UP001501490"/>
    </source>
</evidence>
<proteinExistence type="predicted"/>
<accession>A0ABP6ZDF0</accession>
<dbReference type="Proteomes" id="UP001501490">
    <property type="component" value="Unassembled WGS sequence"/>
</dbReference>
<dbReference type="RefSeq" id="WP_344801237.1">
    <property type="nucleotide sequence ID" value="NZ_BAABAB010000002.1"/>
</dbReference>
<organism evidence="1 2">
    <name type="scientific">Microlunatus ginsengisoli</name>
    <dbReference type="NCBI Taxonomy" id="363863"/>
    <lineage>
        <taxon>Bacteria</taxon>
        <taxon>Bacillati</taxon>
        <taxon>Actinomycetota</taxon>
        <taxon>Actinomycetes</taxon>
        <taxon>Propionibacteriales</taxon>
        <taxon>Propionibacteriaceae</taxon>
        <taxon>Microlunatus</taxon>
    </lineage>
</organism>
<protein>
    <recommendedName>
        <fullName evidence="3">ANTAR domain-containing protein</fullName>
    </recommendedName>
</protein>
<comment type="caution">
    <text evidence="1">The sequence shown here is derived from an EMBL/GenBank/DDBJ whole genome shotgun (WGS) entry which is preliminary data.</text>
</comment>
<keyword evidence="2" id="KW-1185">Reference proteome</keyword>
<evidence type="ECO:0000313" key="1">
    <source>
        <dbReference type="EMBL" id="GAA3604235.1"/>
    </source>
</evidence>